<feature type="signal peptide" evidence="1">
    <location>
        <begin position="1"/>
        <end position="19"/>
    </location>
</feature>
<feature type="chain" id="PRO_5017353587" evidence="1">
    <location>
        <begin position="20"/>
        <end position="281"/>
    </location>
</feature>
<dbReference type="InterPro" id="IPR002925">
    <property type="entry name" value="Dienelactn_hydro"/>
</dbReference>
<evidence type="ECO:0000313" key="3">
    <source>
        <dbReference type="EMBL" id="AYB30770.1"/>
    </source>
</evidence>
<name>A0A385SMW3_9BACT</name>
<dbReference type="Gene3D" id="3.40.50.1820">
    <property type="entry name" value="alpha/beta hydrolase"/>
    <property type="match status" value="1"/>
</dbReference>
<dbReference type="PANTHER" id="PTHR46623">
    <property type="entry name" value="CARBOXYMETHYLENEBUTENOLIDASE-RELATED"/>
    <property type="match status" value="1"/>
</dbReference>
<keyword evidence="4" id="KW-1185">Reference proteome</keyword>
<dbReference type="KEGG" id="chk:D4L85_09340"/>
<dbReference type="SUPFAM" id="SSF53474">
    <property type="entry name" value="alpha/beta-Hydrolases"/>
    <property type="match status" value="1"/>
</dbReference>
<sequence>MKRIALQLFALLLVATAFGQDGITVCHTSSTEKFAVFASNKKFNSEHATPRPYVHVSQEGGKMITYKTPDGQQANAYLLTNKTKTNNWIFVFQEWWGLNDWIKKEADELFKDLGNVNVIALDMYDGKVTADRAAAGQYMQQFKQERGDAIVKGAIAYVGPQAKIGTIGWCFGGGQSLLATLTAGKQAAGCVIYYGMPVDDVEKLKTLNTDVLGIFASKEKYITPEVVSKFEANMKAAGKKLEVKSYDADHAFANPSNPIYDKTATDDAYKRTLTFFQSHLR</sequence>
<dbReference type="PANTHER" id="PTHR46623:SF6">
    <property type="entry name" value="ALPHA_BETA-HYDROLASES SUPERFAMILY PROTEIN"/>
    <property type="match status" value="1"/>
</dbReference>
<protein>
    <submittedName>
        <fullName evidence="3">Dienelactone hydrolase family protein</fullName>
    </submittedName>
</protein>
<accession>A0A385SMW3</accession>
<dbReference type="InterPro" id="IPR029058">
    <property type="entry name" value="AB_hydrolase_fold"/>
</dbReference>
<keyword evidence="3" id="KW-0378">Hydrolase</keyword>
<reference evidence="4" key="1">
    <citation type="submission" date="2018-09" db="EMBL/GenBank/DDBJ databases">
        <title>Chryseolinea sp. KIS68-18 isolated from soil.</title>
        <authorList>
            <person name="Weon H.-Y."/>
            <person name="Kwon S.-W."/>
            <person name="Lee S.A."/>
        </authorList>
    </citation>
    <scope>NUCLEOTIDE SEQUENCE [LARGE SCALE GENOMIC DNA]</scope>
    <source>
        <strain evidence="4">KIS68-18</strain>
    </source>
</reference>
<dbReference type="InterPro" id="IPR051049">
    <property type="entry name" value="Dienelactone_hydrolase-like"/>
</dbReference>
<evidence type="ECO:0000259" key="2">
    <source>
        <dbReference type="Pfam" id="PF01738"/>
    </source>
</evidence>
<evidence type="ECO:0000313" key="4">
    <source>
        <dbReference type="Proteomes" id="UP000266183"/>
    </source>
</evidence>
<dbReference type="AlphaFoldDB" id="A0A385SMW3"/>
<dbReference type="GO" id="GO:0016787">
    <property type="term" value="F:hydrolase activity"/>
    <property type="evidence" value="ECO:0007669"/>
    <property type="project" value="UniProtKB-KW"/>
</dbReference>
<dbReference type="Pfam" id="PF01738">
    <property type="entry name" value="DLH"/>
    <property type="match status" value="1"/>
</dbReference>
<dbReference type="RefSeq" id="WP_119754073.1">
    <property type="nucleotide sequence ID" value="NZ_CP032382.1"/>
</dbReference>
<evidence type="ECO:0000256" key="1">
    <source>
        <dbReference type="SAM" id="SignalP"/>
    </source>
</evidence>
<gene>
    <name evidence="3" type="ORF">D4L85_09340</name>
</gene>
<keyword evidence="1" id="KW-0732">Signal</keyword>
<organism evidence="3 4">
    <name type="scientific">Chryseolinea soli</name>
    <dbReference type="NCBI Taxonomy" id="2321403"/>
    <lineage>
        <taxon>Bacteria</taxon>
        <taxon>Pseudomonadati</taxon>
        <taxon>Bacteroidota</taxon>
        <taxon>Cytophagia</taxon>
        <taxon>Cytophagales</taxon>
        <taxon>Fulvivirgaceae</taxon>
        <taxon>Chryseolinea</taxon>
    </lineage>
</organism>
<proteinExistence type="predicted"/>
<dbReference type="OrthoDB" id="9787933at2"/>
<dbReference type="Proteomes" id="UP000266183">
    <property type="component" value="Chromosome"/>
</dbReference>
<feature type="domain" description="Dienelactone hydrolase" evidence="2">
    <location>
        <begin position="76"/>
        <end position="279"/>
    </location>
</feature>
<dbReference type="EMBL" id="CP032382">
    <property type="protein sequence ID" value="AYB30770.1"/>
    <property type="molecule type" value="Genomic_DNA"/>
</dbReference>